<keyword evidence="5" id="KW-1185">Reference proteome</keyword>
<evidence type="ECO:0000256" key="1">
    <source>
        <dbReference type="SAM" id="MobiDB-lite"/>
    </source>
</evidence>
<feature type="region of interest" description="Disordered" evidence="1">
    <location>
        <begin position="583"/>
        <end position="657"/>
    </location>
</feature>
<dbReference type="PROSITE" id="PS50802">
    <property type="entry name" value="OTU"/>
    <property type="match status" value="1"/>
</dbReference>
<evidence type="ECO:0000259" key="3">
    <source>
        <dbReference type="PROSITE" id="PS50802"/>
    </source>
</evidence>
<evidence type="ECO:0000313" key="5">
    <source>
        <dbReference type="Proteomes" id="UP000823046"/>
    </source>
</evidence>
<keyword evidence="2" id="KW-0812">Transmembrane</keyword>
<keyword evidence="2" id="KW-0472">Membrane</keyword>
<dbReference type="Proteomes" id="UP000823046">
    <property type="component" value="Unassembled WGS sequence"/>
</dbReference>
<dbReference type="InterPro" id="IPR003323">
    <property type="entry name" value="OTU_dom"/>
</dbReference>
<dbReference type="Gene3D" id="3.90.70.80">
    <property type="match status" value="1"/>
</dbReference>
<feature type="compositionally biased region" description="Polar residues" evidence="1">
    <location>
        <begin position="616"/>
        <end position="630"/>
    </location>
</feature>
<feature type="region of interest" description="Disordered" evidence="1">
    <location>
        <begin position="98"/>
        <end position="137"/>
    </location>
</feature>
<evidence type="ECO:0000313" key="4">
    <source>
        <dbReference type="EMBL" id="KAF8822080.1"/>
    </source>
</evidence>
<feature type="compositionally biased region" description="Basic and acidic residues" evidence="1">
    <location>
        <begin position="171"/>
        <end position="182"/>
    </location>
</feature>
<reference evidence="4 5" key="1">
    <citation type="journal article" date="2020" name="bioRxiv">
        <title>Metabolic contributions of an alphaproteobacterial endosymbiont in the apicomplexan Cardiosporidium cionae.</title>
        <authorList>
            <person name="Hunter E.S."/>
            <person name="Paight C.J."/>
            <person name="Lane C.E."/>
        </authorList>
    </citation>
    <scope>NUCLEOTIDE SEQUENCE [LARGE SCALE GENOMIC DNA]</scope>
    <source>
        <strain evidence="4">ESH_2018</strain>
    </source>
</reference>
<gene>
    <name evidence="4" type="ORF">IE077_000076</name>
</gene>
<dbReference type="EMBL" id="JADAQX010000089">
    <property type="protein sequence ID" value="KAF8822080.1"/>
    <property type="molecule type" value="Genomic_DNA"/>
</dbReference>
<protein>
    <recommendedName>
        <fullName evidence="3">OTU domain-containing protein</fullName>
    </recommendedName>
</protein>
<sequence>MDHIMLQQKCRTLTFHFNANFYRFSQFLLLYVTFFLLLAAAWEAQYVDGTKVGITALSSAQTTENSLIDKASSANRLRRLSPVAPSLSFSPRFFETAEERTRSGPSRSQSSEVSIPLNTFVPDSSSDEDEAPSSTQTITAQIHRADDDIIASILDDISVIENHLFPQNVERNDDNYENRFESNKTSTSTHEESNDIGKPDTEEAAAASSDGETLIKETSKRNKRVSWRNPEIASYSSETPTPLSLLIDSDGASQAKLSKWEKCFGEPFTKSIKDLGLGVGRSIIKILRDYASAHEQRLRYNNIYSHIPDRKNPYIEDYAIPRCAALLYGWEEMHEAWYNRARLNDQRLCIMDVIGNGDCLFSAIVHGLRAAGIKKPDETFYTVTELRKISAATLAGFQSQEYDTLKAENWNIDQFYETMSVFLSMQEANDWPDDWSPLNFIGLDYRRDLTGKVLYISDALTKAQLLVSLLSECGNTHWGTATDIESLEKYFNVGFIIFDGQTAQIYNHALKSRSWPKYILLYYTGKHHFKKMGIVTKSKTCFLGCDDYRIQSAFNADDIPDFILDCFTLDTRRPFLSEKQHLPSLNGEEDHDSDPSSSSAPKPTLSDQEKEEESENLPTSENNNTPNLRSAVNRDEKVKNDNSLDLDLSTELNDQGA</sequence>
<feature type="domain" description="OTU" evidence="3">
    <location>
        <begin position="348"/>
        <end position="535"/>
    </location>
</feature>
<name>A0ABQ7JDK1_9APIC</name>
<proteinExistence type="predicted"/>
<feature type="compositionally biased region" description="Basic and acidic residues" evidence="1">
    <location>
        <begin position="632"/>
        <end position="642"/>
    </location>
</feature>
<keyword evidence="2" id="KW-1133">Transmembrane helix</keyword>
<feature type="region of interest" description="Disordered" evidence="1">
    <location>
        <begin position="171"/>
        <end position="222"/>
    </location>
</feature>
<feature type="compositionally biased region" description="Polar residues" evidence="1">
    <location>
        <begin position="103"/>
        <end position="117"/>
    </location>
</feature>
<organism evidence="4 5">
    <name type="scientific">Cardiosporidium cionae</name>
    <dbReference type="NCBI Taxonomy" id="476202"/>
    <lineage>
        <taxon>Eukaryota</taxon>
        <taxon>Sar</taxon>
        <taxon>Alveolata</taxon>
        <taxon>Apicomplexa</taxon>
        <taxon>Aconoidasida</taxon>
        <taxon>Nephromycida</taxon>
        <taxon>Cardiosporidium</taxon>
    </lineage>
</organism>
<comment type="caution">
    <text evidence="4">The sequence shown here is derived from an EMBL/GenBank/DDBJ whole genome shotgun (WGS) entry which is preliminary data.</text>
</comment>
<feature type="transmembrane region" description="Helical" evidence="2">
    <location>
        <begin position="21"/>
        <end position="42"/>
    </location>
</feature>
<evidence type="ECO:0000256" key="2">
    <source>
        <dbReference type="SAM" id="Phobius"/>
    </source>
</evidence>
<feature type="compositionally biased region" description="Basic and acidic residues" evidence="1">
    <location>
        <begin position="189"/>
        <end position="201"/>
    </location>
</feature>
<accession>A0ABQ7JDK1</accession>